<gene>
    <name evidence="3" type="ORF">SAMN05216481_10594</name>
</gene>
<name>A0A1H9EF98_9ACTN</name>
<dbReference type="RefSeq" id="WP_093659165.1">
    <property type="nucleotide sequence ID" value="NZ_FOET01000005.1"/>
</dbReference>
<dbReference type="Proteomes" id="UP000199055">
    <property type="component" value="Unassembled WGS sequence"/>
</dbReference>
<dbReference type="GO" id="GO:0003677">
    <property type="term" value="F:DNA binding"/>
    <property type="evidence" value="ECO:0007669"/>
    <property type="project" value="InterPro"/>
</dbReference>
<dbReference type="STRING" id="403935.SAMN05216481_10594"/>
<sequence>MSTDNGGRRHGYQTDHTTNGADGASWEEDWEDDYGPAIRATCRQIKLWREGAGLTQQELGDAIGYSLGMVSAVERARRLPHPDFLAKADRILGADGKLAAMKKDVEEARYPKKVRDLAKLESEAVEVGSYTNTVIDGLLQTEEYARALFGLRLPACSEEELERLVAARMARQEILTRHPAPLLTFVQEEATLRRPLGGRAVLRHQLEHLLELSELRHVKIQVMPTEIEEHAALSGSLRVLSFKDRTAVAQNEVQLTSRLISDPKEVRILEMRYGMLRAQALTPRESLAFIRKVLGEMT</sequence>
<dbReference type="InterPro" id="IPR010982">
    <property type="entry name" value="Lambda_DNA-bd_dom_sf"/>
</dbReference>
<dbReference type="AlphaFoldDB" id="A0A1H9EF98"/>
<dbReference type="PROSITE" id="PS50943">
    <property type="entry name" value="HTH_CROC1"/>
    <property type="match status" value="1"/>
</dbReference>
<dbReference type="Gene3D" id="1.10.260.40">
    <property type="entry name" value="lambda repressor-like DNA-binding domains"/>
    <property type="match status" value="1"/>
</dbReference>
<keyword evidence="4" id="KW-1185">Reference proteome</keyword>
<dbReference type="SUPFAM" id="SSF47413">
    <property type="entry name" value="lambda repressor-like DNA-binding domains"/>
    <property type="match status" value="1"/>
</dbReference>
<accession>A0A1H9EF98</accession>
<dbReference type="CDD" id="cd00093">
    <property type="entry name" value="HTH_XRE"/>
    <property type="match status" value="1"/>
</dbReference>
<evidence type="ECO:0000313" key="4">
    <source>
        <dbReference type="Proteomes" id="UP000199055"/>
    </source>
</evidence>
<dbReference type="InterPro" id="IPR001387">
    <property type="entry name" value="Cro/C1-type_HTH"/>
</dbReference>
<evidence type="ECO:0000313" key="3">
    <source>
        <dbReference type="EMBL" id="SEQ24400.1"/>
    </source>
</evidence>
<dbReference type="InterPro" id="IPR043917">
    <property type="entry name" value="DUF5753"/>
</dbReference>
<dbReference type="Pfam" id="PF13560">
    <property type="entry name" value="HTH_31"/>
    <property type="match status" value="1"/>
</dbReference>
<protein>
    <submittedName>
        <fullName evidence="3">Helix-turn-helix domain-containing protein</fullName>
    </submittedName>
</protein>
<proteinExistence type="predicted"/>
<feature type="region of interest" description="Disordered" evidence="1">
    <location>
        <begin position="1"/>
        <end position="27"/>
    </location>
</feature>
<reference evidence="3 4" key="1">
    <citation type="submission" date="2016-10" db="EMBL/GenBank/DDBJ databases">
        <authorList>
            <person name="de Groot N.N."/>
        </authorList>
    </citation>
    <scope>NUCLEOTIDE SEQUENCE [LARGE SCALE GENOMIC DNA]</scope>
    <source>
        <strain evidence="3 4">CGMCC 4.3519</strain>
    </source>
</reference>
<organism evidence="3 4">
    <name type="scientific">Streptomyces radiopugnans</name>
    <dbReference type="NCBI Taxonomy" id="403935"/>
    <lineage>
        <taxon>Bacteria</taxon>
        <taxon>Bacillati</taxon>
        <taxon>Actinomycetota</taxon>
        <taxon>Actinomycetes</taxon>
        <taxon>Kitasatosporales</taxon>
        <taxon>Streptomycetaceae</taxon>
        <taxon>Streptomyces</taxon>
    </lineage>
</organism>
<dbReference type="SMART" id="SM00530">
    <property type="entry name" value="HTH_XRE"/>
    <property type="match status" value="1"/>
</dbReference>
<dbReference type="Pfam" id="PF19054">
    <property type="entry name" value="DUF5753"/>
    <property type="match status" value="1"/>
</dbReference>
<evidence type="ECO:0000259" key="2">
    <source>
        <dbReference type="PROSITE" id="PS50943"/>
    </source>
</evidence>
<feature type="domain" description="HTH cro/C1-type" evidence="2">
    <location>
        <begin position="45"/>
        <end position="99"/>
    </location>
</feature>
<dbReference type="EMBL" id="FOET01000005">
    <property type="protein sequence ID" value="SEQ24400.1"/>
    <property type="molecule type" value="Genomic_DNA"/>
</dbReference>
<evidence type="ECO:0000256" key="1">
    <source>
        <dbReference type="SAM" id="MobiDB-lite"/>
    </source>
</evidence>